<feature type="transmembrane region" description="Helical" evidence="1">
    <location>
        <begin position="129"/>
        <end position="151"/>
    </location>
</feature>
<dbReference type="OrthoDB" id="6500973at2759"/>
<accession>A0A4D5S2Y9</accession>
<keyword evidence="1" id="KW-1133">Transmembrane helix</keyword>
<dbReference type="GO" id="GO:0016020">
    <property type="term" value="C:membrane"/>
    <property type="evidence" value="ECO:0007669"/>
    <property type="project" value="InterPro"/>
</dbReference>
<feature type="transmembrane region" description="Helical" evidence="1">
    <location>
        <begin position="70"/>
        <end position="93"/>
    </location>
</feature>
<feature type="transmembrane region" description="Helical" evidence="1">
    <location>
        <begin position="99"/>
        <end position="117"/>
    </location>
</feature>
<feature type="transmembrane region" description="Helical" evidence="1">
    <location>
        <begin position="157"/>
        <end position="177"/>
    </location>
</feature>
<evidence type="ECO:0000256" key="1">
    <source>
        <dbReference type="SAM" id="Phobius"/>
    </source>
</evidence>
<feature type="non-terminal residue" evidence="3">
    <location>
        <position position="391"/>
    </location>
</feature>
<feature type="transmembrane region" description="Helical" evidence="1">
    <location>
        <begin position="213"/>
        <end position="233"/>
    </location>
</feature>
<feature type="transmembrane region" description="Helical" evidence="1">
    <location>
        <begin position="277"/>
        <end position="299"/>
    </location>
</feature>
<dbReference type="SUPFAM" id="SSF103481">
    <property type="entry name" value="Multidrug resistance efflux transporter EmrE"/>
    <property type="match status" value="2"/>
</dbReference>
<dbReference type="VEuPathDB" id="VectorBase:ISCP_030367"/>
<reference evidence="3" key="1">
    <citation type="submission" date="2019-04" db="EMBL/GenBank/DDBJ databases">
        <title>An insight into the mialome of Ixodes scapularis.</title>
        <authorList>
            <person name="Ribeiro J.M."/>
            <person name="Mather T.N."/>
            <person name="Karim S."/>
        </authorList>
    </citation>
    <scope>NUCLEOTIDE SEQUENCE</scope>
</reference>
<evidence type="ECO:0000313" key="3">
    <source>
        <dbReference type="EMBL" id="MOY43271.1"/>
    </source>
</evidence>
<proteinExistence type="predicted"/>
<organism evidence="3">
    <name type="scientific">Ixodes scapularis</name>
    <name type="common">Black-legged tick</name>
    <name type="synonym">Deer tick</name>
    <dbReference type="NCBI Taxonomy" id="6945"/>
    <lineage>
        <taxon>Eukaryota</taxon>
        <taxon>Metazoa</taxon>
        <taxon>Ecdysozoa</taxon>
        <taxon>Arthropoda</taxon>
        <taxon>Chelicerata</taxon>
        <taxon>Arachnida</taxon>
        <taxon>Acari</taxon>
        <taxon>Parasitiformes</taxon>
        <taxon>Ixodida</taxon>
        <taxon>Ixodoidea</taxon>
        <taxon>Ixodidae</taxon>
        <taxon>Ixodinae</taxon>
        <taxon>Ixodes</taxon>
    </lineage>
</organism>
<evidence type="ECO:0000259" key="2">
    <source>
        <dbReference type="Pfam" id="PF00892"/>
    </source>
</evidence>
<feature type="transmembrane region" description="Helical" evidence="1">
    <location>
        <begin position="306"/>
        <end position="324"/>
    </location>
</feature>
<dbReference type="InterPro" id="IPR037185">
    <property type="entry name" value="EmrE-like"/>
</dbReference>
<keyword evidence="1" id="KW-0812">Transmembrane</keyword>
<feature type="domain" description="EamA" evidence="2">
    <location>
        <begin position="215"/>
        <end position="348"/>
    </location>
</feature>
<dbReference type="VEuPathDB" id="VectorBase:ISCW006523"/>
<protein>
    <submittedName>
        <fullName evidence="3">Putative permease of the drug/metabolite transporter dmt superfamily protein</fullName>
    </submittedName>
</protein>
<dbReference type="PANTHER" id="PTHR22911:SF137">
    <property type="entry name" value="SOLUTE CARRIER FAMILY 35 MEMBER G2-RELATED"/>
    <property type="match status" value="1"/>
</dbReference>
<dbReference type="PANTHER" id="PTHR22911">
    <property type="entry name" value="ACYL-MALONYL CONDENSING ENZYME-RELATED"/>
    <property type="match status" value="1"/>
</dbReference>
<dbReference type="AlphaFoldDB" id="A0A4D5S2Y9"/>
<feature type="transmembrane region" description="Helical" evidence="1">
    <location>
        <begin position="189"/>
        <end position="207"/>
    </location>
</feature>
<feature type="domain" description="EamA" evidence="2">
    <location>
        <begin position="69"/>
        <end position="199"/>
    </location>
</feature>
<feature type="transmembrane region" description="Helical" evidence="1">
    <location>
        <begin position="245"/>
        <end position="265"/>
    </location>
</feature>
<keyword evidence="1" id="KW-0472">Membrane</keyword>
<sequence length="391" mass="40540">MKVTAASSNEDAIDDCSKELAGLKMAPQGPTAESFKEASGKSTHLPRALLRRRSSMHQVANAARREAGGIIAALGTGLAISVGGLLISMVLMIQPLAVSGLRSLAAVFYLLPALAFWRPRLWPAPGYRLGLVAVAVVLSFRALTFTLGSVALPLAEFSLLLNTMPLFTAILGCSLLGEKCGPREIASGLLVLFGAAVAFLPTLIMSSDATTSAVGIVVTLGCAFCQALSFVILRKLSDQVSPLTVTIWTLLITSVLCLPPAGVMGQLNQIDLIPVDLAYVAGSGITGLLSALLPAIACTMAEAGRVAIATTSSVVFSFALQAAVQLRAPTVWALVGAAFIVAAVVCSNLRFERSDVKQKLTGNEPGADNVAGPLPVKDYGALHMAIPPKPP</sequence>
<dbReference type="InterPro" id="IPR000620">
    <property type="entry name" value="EamA_dom"/>
</dbReference>
<feature type="transmembrane region" description="Helical" evidence="1">
    <location>
        <begin position="330"/>
        <end position="351"/>
    </location>
</feature>
<dbReference type="Pfam" id="PF00892">
    <property type="entry name" value="EamA"/>
    <property type="match status" value="2"/>
</dbReference>
<dbReference type="VEuPathDB" id="VectorBase:ISCI006523"/>
<dbReference type="EMBL" id="GHJT01009300">
    <property type="protein sequence ID" value="MOY43271.1"/>
    <property type="molecule type" value="Transcribed_RNA"/>
</dbReference>
<name>A0A4D5S2Y9_IXOSC</name>